<protein>
    <submittedName>
        <fullName evidence="1">Uncharacterized protein</fullName>
    </submittedName>
</protein>
<reference evidence="1 2" key="1">
    <citation type="submission" date="2016-09" db="EMBL/GenBank/DDBJ databases">
        <title>The draft genome of Dichanthelium oligosanthes: A C3 panicoid grass species.</title>
        <authorList>
            <person name="Studer A.J."/>
            <person name="Schnable J.C."/>
            <person name="Brutnell T.P."/>
        </authorList>
    </citation>
    <scope>NUCLEOTIDE SEQUENCE [LARGE SCALE GENOMIC DNA]</scope>
    <source>
        <strain evidence="2">cv. Kellogg 1175</strain>
        <tissue evidence="1">Leaf</tissue>
    </source>
</reference>
<proteinExistence type="predicted"/>
<dbReference type="EMBL" id="LWDX02060192">
    <property type="protein sequence ID" value="OEL17363.1"/>
    <property type="molecule type" value="Genomic_DNA"/>
</dbReference>
<name>A0A1E5UWV9_9POAL</name>
<sequence length="66" mass="7213">MQARLSTKEFVALAKGLTVHGHSFTPSRMKDGFCKDGVALTPSLALIRGEMISTSFRSTWSIQSLL</sequence>
<keyword evidence="2" id="KW-1185">Reference proteome</keyword>
<evidence type="ECO:0000313" key="1">
    <source>
        <dbReference type="EMBL" id="OEL17363.1"/>
    </source>
</evidence>
<accession>A0A1E5UWV9</accession>
<dbReference type="AlphaFoldDB" id="A0A1E5UWV9"/>
<gene>
    <name evidence="1" type="ORF">BAE44_0021618</name>
</gene>
<organism evidence="1 2">
    <name type="scientific">Dichanthelium oligosanthes</name>
    <dbReference type="NCBI Taxonomy" id="888268"/>
    <lineage>
        <taxon>Eukaryota</taxon>
        <taxon>Viridiplantae</taxon>
        <taxon>Streptophyta</taxon>
        <taxon>Embryophyta</taxon>
        <taxon>Tracheophyta</taxon>
        <taxon>Spermatophyta</taxon>
        <taxon>Magnoliopsida</taxon>
        <taxon>Liliopsida</taxon>
        <taxon>Poales</taxon>
        <taxon>Poaceae</taxon>
        <taxon>PACMAD clade</taxon>
        <taxon>Panicoideae</taxon>
        <taxon>Panicodae</taxon>
        <taxon>Paniceae</taxon>
        <taxon>Dichantheliinae</taxon>
        <taxon>Dichanthelium</taxon>
    </lineage>
</organism>
<dbReference type="Proteomes" id="UP000095767">
    <property type="component" value="Unassembled WGS sequence"/>
</dbReference>
<evidence type="ECO:0000313" key="2">
    <source>
        <dbReference type="Proteomes" id="UP000095767"/>
    </source>
</evidence>
<comment type="caution">
    <text evidence="1">The sequence shown here is derived from an EMBL/GenBank/DDBJ whole genome shotgun (WGS) entry which is preliminary data.</text>
</comment>